<reference evidence="3" key="1">
    <citation type="journal article" date="2011" name="Nat. Biotechnol.">
        <title>The genomic sequence of the Chinese hamster ovary (CHO)-K1 cell line.</title>
        <authorList>
            <person name="Xu X."/>
            <person name="Nagarajan H."/>
            <person name="Lewis N.E."/>
            <person name="Pan S."/>
            <person name="Cai Z."/>
            <person name="Liu X."/>
            <person name="Chen W."/>
            <person name="Xie M."/>
            <person name="Wang W."/>
            <person name="Hammond S."/>
            <person name="Andersen M.R."/>
            <person name="Neff N."/>
            <person name="Passarelli B."/>
            <person name="Koh W."/>
            <person name="Fan H.C."/>
            <person name="Wang J."/>
            <person name="Gui Y."/>
            <person name="Lee K.H."/>
            <person name="Betenbaugh M.J."/>
            <person name="Quake S.R."/>
            <person name="Famili I."/>
            <person name="Palsson B.O."/>
            <person name="Wang J."/>
        </authorList>
    </citation>
    <scope>NUCLEOTIDE SEQUENCE [LARGE SCALE GENOMIC DNA]</scope>
    <source>
        <strain evidence="3">CHO K1 cell line</strain>
    </source>
</reference>
<dbReference type="EMBL" id="JH000796">
    <property type="protein sequence ID" value="EGW10261.1"/>
    <property type="molecule type" value="Genomic_DNA"/>
</dbReference>
<evidence type="ECO:0000256" key="1">
    <source>
        <dbReference type="SAM" id="MobiDB-lite"/>
    </source>
</evidence>
<organism evidence="2 3">
    <name type="scientific">Cricetulus griseus</name>
    <name type="common">Chinese hamster</name>
    <name type="synonym">Cricetulus barabensis griseus</name>
    <dbReference type="NCBI Taxonomy" id="10029"/>
    <lineage>
        <taxon>Eukaryota</taxon>
        <taxon>Metazoa</taxon>
        <taxon>Chordata</taxon>
        <taxon>Craniata</taxon>
        <taxon>Vertebrata</taxon>
        <taxon>Euteleostomi</taxon>
        <taxon>Mammalia</taxon>
        <taxon>Eutheria</taxon>
        <taxon>Euarchontoglires</taxon>
        <taxon>Glires</taxon>
        <taxon>Rodentia</taxon>
        <taxon>Myomorpha</taxon>
        <taxon>Muroidea</taxon>
        <taxon>Cricetidae</taxon>
        <taxon>Cricetinae</taxon>
        <taxon>Cricetulus</taxon>
    </lineage>
</organism>
<dbReference type="Proteomes" id="UP000001075">
    <property type="component" value="Unassembled WGS sequence"/>
</dbReference>
<feature type="compositionally biased region" description="Polar residues" evidence="1">
    <location>
        <begin position="61"/>
        <end position="78"/>
    </location>
</feature>
<feature type="region of interest" description="Disordered" evidence="1">
    <location>
        <begin position="50"/>
        <end position="78"/>
    </location>
</feature>
<proteinExistence type="predicted"/>
<dbReference type="InParanoid" id="G3HVR9"/>
<feature type="compositionally biased region" description="Polar residues" evidence="1">
    <location>
        <begin position="7"/>
        <end position="17"/>
    </location>
</feature>
<evidence type="ECO:0000313" key="3">
    <source>
        <dbReference type="Proteomes" id="UP000001075"/>
    </source>
</evidence>
<feature type="region of interest" description="Disordered" evidence="1">
    <location>
        <begin position="1"/>
        <end position="23"/>
    </location>
</feature>
<sequence>MALRLSSGPNQNSLQDTKTQRHRDTYTQIHRLSYLQLAVKLSLGGVLISVGPPNERPSDRGVSTNWTIPPKTLNVQSS</sequence>
<protein>
    <submittedName>
        <fullName evidence="2">Uncharacterized protein</fullName>
    </submittedName>
</protein>
<dbReference type="AlphaFoldDB" id="G3HVR9"/>
<gene>
    <name evidence="2" type="ORF">I79_015060</name>
</gene>
<name>G3HVR9_CRIGR</name>
<accession>G3HVR9</accession>
<evidence type="ECO:0000313" key="2">
    <source>
        <dbReference type="EMBL" id="EGW10261.1"/>
    </source>
</evidence>